<dbReference type="GO" id="GO:0034599">
    <property type="term" value="P:cellular response to oxidative stress"/>
    <property type="evidence" value="ECO:0007669"/>
    <property type="project" value="TreeGrafter"/>
</dbReference>
<comment type="subunit">
    <text evidence="2">Monomer.</text>
</comment>
<name>A0A917UIW9_9DEIO</name>
<dbReference type="PROSITE" id="PS51352">
    <property type="entry name" value="THIOREDOXIN_2"/>
    <property type="match status" value="1"/>
</dbReference>
<evidence type="ECO:0000256" key="4">
    <source>
        <dbReference type="ARBA" id="ARBA00022559"/>
    </source>
</evidence>
<evidence type="ECO:0000256" key="8">
    <source>
        <dbReference type="ARBA" id="ARBA00023284"/>
    </source>
</evidence>
<comment type="catalytic activity">
    <reaction evidence="11">
        <text>a hydroperoxide + [thioredoxin]-dithiol = an alcohol + [thioredoxin]-disulfide + H2O</text>
        <dbReference type="Rhea" id="RHEA:62620"/>
        <dbReference type="Rhea" id="RHEA-COMP:10698"/>
        <dbReference type="Rhea" id="RHEA-COMP:10700"/>
        <dbReference type="ChEBI" id="CHEBI:15377"/>
        <dbReference type="ChEBI" id="CHEBI:29950"/>
        <dbReference type="ChEBI" id="CHEBI:30879"/>
        <dbReference type="ChEBI" id="CHEBI:35924"/>
        <dbReference type="ChEBI" id="CHEBI:50058"/>
        <dbReference type="EC" id="1.11.1.24"/>
    </reaction>
</comment>
<feature type="active site" description="Cysteine sulfenic acid (-SOH) intermediate; for peroxidase activity" evidence="12">
    <location>
        <position position="45"/>
    </location>
</feature>
<organism evidence="14 15">
    <name type="scientific">Deinococcus aquiradiocola</name>
    <dbReference type="NCBI Taxonomy" id="393059"/>
    <lineage>
        <taxon>Bacteria</taxon>
        <taxon>Thermotogati</taxon>
        <taxon>Deinococcota</taxon>
        <taxon>Deinococci</taxon>
        <taxon>Deinococcales</taxon>
        <taxon>Deinococcaceae</taxon>
        <taxon>Deinococcus</taxon>
    </lineage>
</organism>
<proteinExistence type="inferred from homology"/>
<comment type="caution">
    <text evidence="14">The sequence shown here is derived from an EMBL/GenBank/DDBJ whole genome shotgun (WGS) entry which is preliminary data.</text>
</comment>
<comment type="function">
    <text evidence="1">Thiol-specific peroxidase that catalyzes the reduction of hydrogen peroxide and organic hydroperoxides to water and alcohols, respectively. Plays a role in cell protection against oxidative stress by detoxifying peroxides and as sensor of hydrogen peroxide-mediated signaling events.</text>
</comment>
<dbReference type="Pfam" id="PF00578">
    <property type="entry name" value="AhpC-TSA"/>
    <property type="match status" value="1"/>
</dbReference>
<evidence type="ECO:0000256" key="7">
    <source>
        <dbReference type="ARBA" id="ARBA00023157"/>
    </source>
</evidence>
<dbReference type="GO" id="GO:0045454">
    <property type="term" value="P:cell redox homeostasis"/>
    <property type="evidence" value="ECO:0007669"/>
    <property type="project" value="TreeGrafter"/>
</dbReference>
<keyword evidence="8" id="KW-0676">Redox-active center</keyword>
<dbReference type="Proteomes" id="UP000635726">
    <property type="component" value="Unassembled WGS sequence"/>
</dbReference>
<dbReference type="Gene3D" id="3.40.30.10">
    <property type="entry name" value="Glutaredoxin"/>
    <property type="match status" value="1"/>
</dbReference>
<evidence type="ECO:0000256" key="1">
    <source>
        <dbReference type="ARBA" id="ARBA00003330"/>
    </source>
</evidence>
<keyword evidence="4" id="KW-0575">Peroxidase</keyword>
<dbReference type="RefSeq" id="WP_188960256.1">
    <property type="nucleotide sequence ID" value="NZ_BMOE01000001.1"/>
</dbReference>
<evidence type="ECO:0000256" key="9">
    <source>
        <dbReference type="ARBA" id="ARBA00032824"/>
    </source>
</evidence>
<accession>A0A917UIW9</accession>
<evidence type="ECO:0000256" key="5">
    <source>
        <dbReference type="ARBA" id="ARBA00022862"/>
    </source>
</evidence>
<dbReference type="AlphaFoldDB" id="A0A917UIW9"/>
<evidence type="ECO:0000256" key="10">
    <source>
        <dbReference type="ARBA" id="ARBA00038489"/>
    </source>
</evidence>
<keyword evidence="6" id="KW-0560">Oxidoreductase</keyword>
<dbReference type="InterPro" id="IPR050924">
    <property type="entry name" value="Peroxiredoxin_BCP/PrxQ"/>
</dbReference>
<evidence type="ECO:0000259" key="13">
    <source>
        <dbReference type="PROSITE" id="PS51352"/>
    </source>
</evidence>
<evidence type="ECO:0000256" key="6">
    <source>
        <dbReference type="ARBA" id="ARBA00023002"/>
    </source>
</evidence>
<dbReference type="PANTHER" id="PTHR42801:SF4">
    <property type="entry name" value="AHPC_TSA FAMILY PROTEIN"/>
    <property type="match status" value="1"/>
</dbReference>
<evidence type="ECO:0000256" key="2">
    <source>
        <dbReference type="ARBA" id="ARBA00011245"/>
    </source>
</evidence>
<protein>
    <recommendedName>
        <fullName evidence="3">thioredoxin-dependent peroxiredoxin</fullName>
        <ecNumber evidence="3">1.11.1.24</ecNumber>
    </recommendedName>
    <alternativeName>
        <fullName evidence="9">Thioredoxin peroxidase</fullName>
    </alternativeName>
</protein>
<dbReference type="InterPro" id="IPR000866">
    <property type="entry name" value="AhpC/TSA"/>
</dbReference>
<reference evidence="14" key="2">
    <citation type="submission" date="2020-09" db="EMBL/GenBank/DDBJ databases">
        <authorList>
            <person name="Sun Q."/>
            <person name="Ohkuma M."/>
        </authorList>
    </citation>
    <scope>NUCLEOTIDE SEQUENCE</scope>
    <source>
        <strain evidence="14">JCM 14371</strain>
    </source>
</reference>
<sequence length="154" mass="16732">MSPRVGQPAPPFDAVSDDGTPLSLNGLRGRWVVLYFYPRAGTPGCSIEAQRFEQALPEFARLDAQVIGVSTDTEARQAKFRETCGLSFPLIPDGDKTVCRAYGVMGGIGGLLNLAGRQTFLIDPHGQLAWHWKSADPNRNAADVIGKLRELQHA</sequence>
<keyword evidence="7" id="KW-1015">Disulfide bond</keyword>
<dbReference type="InterPro" id="IPR024706">
    <property type="entry name" value="Peroxiredoxin_AhpC-typ"/>
</dbReference>
<dbReference type="InterPro" id="IPR013766">
    <property type="entry name" value="Thioredoxin_domain"/>
</dbReference>
<dbReference type="PANTHER" id="PTHR42801">
    <property type="entry name" value="THIOREDOXIN-DEPENDENT PEROXIDE REDUCTASE"/>
    <property type="match status" value="1"/>
</dbReference>
<dbReference type="InterPro" id="IPR036249">
    <property type="entry name" value="Thioredoxin-like_sf"/>
</dbReference>
<dbReference type="PIRSF" id="PIRSF000239">
    <property type="entry name" value="AHPC"/>
    <property type="match status" value="1"/>
</dbReference>
<gene>
    <name evidence="14" type="ORF">GCM10008939_00710</name>
</gene>
<evidence type="ECO:0000313" key="14">
    <source>
        <dbReference type="EMBL" id="GGJ60820.1"/>
    </source>
</evidence>
<dbReference type="EMBL" id="BMOE01000001">
    <property type="protein sequence ID" value="GGJ60820.1"/>
    <property type="molecule type" value="Genomic_DNA"/>
</dbReference>
<keyword evidence="5" id="KW-0049">Antioxidant</keyword>
<evidence type="ECO:0000256" key="11">
    <source>
        <dbReference type="ARBA" id="ARBA00049091"/>
    </source>
</evidence>
<dbReference type="GO" id="GO:0008379">
    <property type="term" value="F:thioredoxin peroxidase activity"/>
    <property type="evidence" value="ECO:0007669"/>
    <property type="project" value="TreeGrafter"/>
</dbReference>
<feature type="domain" description="Thioredoxin" evidence="13">
    <location>
        <begin position="3"/>
        <end position="153"/>
    </location>
</feature>
<evidence type="ECO:0000256" key="3">
    <source>
        <dbReference type="ARBA" id="ARBA00013017"/>
    </source>
</evidence>
<dbReference type="SUPFAM" id="SSF52833">
    <property type="entry name" value="Thioredoxin-like"/>
    <property type="match status" value="1"/>
</dbReference>
<dbReference type="GO" id="GO:0005737">
    <property type="term" value="C:cytoplasm"/>
    <property type="evidence" value="ECO:0007669"/>
    <property type="project" value="TreeGrafter"/>
</dbReference>
<evidence type="ECO:0000313" key="15">
    <source>
        <dbReference type="Proteomes" id="UP000635726"/>
    </source>
</evidence>
<evidence type="ECO:0000256" key="12">
    <source>
        <dbReference type="PIRSR" id="PIRSR000239-1"/>
    </source>
</evidence>
<reference evidence="14" key="1">
    <citation type="journal article" date="2014" name="Int. J. Syst. Evol. Microbiol.">
        <title>Complete genome sequence of Corynebacterium casei LMG S-19264T (=DSM 44701T), isolated from a smear-ripened cheese.</title>
        <authorList>
            <consortium name="US DOE Joint Genome Institute (JGI-PGF)"/>
            <person name="Walter F."/>
            <person name="Albersmeier A."/>
            <person name="Kalinowski J."/>
            <person name="Ruckert C."/>
        </authorList>
    </citation>
    <scope>NUCLEOTIDE SEQUENCE</scope>
    <source>
        <strain evidence="14">JCM 14371</strain>
    </source>
</reference>
<dbReference type="EC" id="1.11.1.24" evidence="3"/>
<comment type="similarity">
    <text evidence="10">Belongs to the peroxiredoxin family. BCP/PrxQ subfamily.</text>
</comment>
<dbReference type="CDD" id="cd03017">
    <property type="entry name" value="PRX_BCP"/>
    <property type="match status" value="1"/>
</dbReference>
<keyword evidence="15" id="KW-1185">Reference proteome</keyword>